<dbReference type="PROSITE" id="PS00560">
    <property type="entry name" value="CARBOXYPEPT_SER_HIS"/>
    <property type="match status" value="1"/>
</dbReference>
<dbReference type="PANTHER" id="PTHR11802:SF472">
    <property type="entry name" value="SERINE CARBOXYPEPTIDASE CPVL-RELATED"/>
    <property type="match status" value="1"/>
</dbReference>
<evidence type="ECO:0000256" key="7">
    <source>
        <dbReference type="SAM" id="SignalP"/>
    </source>
</evidence>
<dbReference type="InterPro" id="IPR029058">
    <property type="entry name" value="AB_hydrolase_fold"/>
</dbReference>
<accession>A0AAN9BC55</accession>
<keyword evidence="5" id="KW-0378">Hydrolase</keyword>
<dbReference type="AlphaFoldDB" id="A0AAN9BC55"/>
<dbReference type="SUPFAM" id="SSF53474">
    <property type="entry name" value="alpha/beta-Hydrolases"/>
    <property type="match status" value="1"/>
</dbReference>
<proteinExistence type="inferred from homology"/>
<comment type="caution">
    <text evidence="8">The sequence shown here is derived from an EMBL/GenBank/DDBJ whole genome shotgun (WGS) entry which is preliminary data.</text>
</comment>
<dbReference type="PANTHER" id="PTHR11802">
    <property type="entry name" value="SERINE PROTEASE FAMILY S10 SERINE CARBOXYPEPTIDASE"/>
    <property type="match status" value="1"/>
</dbReference>
<evidence type="ECO:0000313" key="9">
    <source>
        <dbReference type="Proteomes" id="UP001374579"/>
    </source>
</evidence>
<evidence type="ECO:0000256" key="3">
    <source>
        <dbReference type="ARBA" id="ARBA00022670"/>
    </source>
</evidence>
<gene>
    <name evidence="8" type="ORF">V1264_020928</name>
</gene>
<evidence type="ECO:0000256" key="4">
    <source>
        <dbReference type="ARBA" id="ARBA00022729"/>
    </source>
</evidence>
<protein>
    <recommendedName>
        <fullName evidence="10">Serine carboxypeptidase</fullName>
    </recommendedName>
</protein>
<feature type="signal peptide" evidence="7">
    <location>
        <begin position="1"/>
        <end position="25"/>
    </location>
</feature>
<keyword evidence="3" id="KW-0645">Protease</keyword>
<sequence>MAFSVLVTHLTSLACLLRLSPCGLSLTPLIRNGHIQTAQQHSLLEILGVQSYKGYLTVDEQYESNMFFWFFPAENKPDAPLLLWLNGGPALPSTYGALLENGPLALNEQGMLERRSVSWTESFHMLYIDNPVGVGYSSTNNPNGYSRNMDDTSKNLYSALVQFFQLFPQYAKNEFYAGGQSYACKYVAPLGRYIHDRNNDPQRKVSINFKGVYIGGGYCDPIHMMPAFYDFMFNTGVITDSQRRRSREESERFIKMSLSGEHQPSISQSIRAVLRFEGDIDSYNLLKTTKTSKDLYKMLLNYLQSGTTKMLFGAIGRSVGDERVVRDHLAADFLSDTVSHHNFLIDNYKVLHYTGNLDPVVSVPMTEAFLLRLNWRQDFDYINGIYNGTSSCASDQYCRADRSEWLVNNKLAGWYTTTRSPSLTRVIVRNAGHNVPTDQPERALAMMKRFVAGQFEFNSHVEGGVH</sequence>
<keyword evidence="4 7" id="KW-0732">Signal</keyword>
<reference evidence="8 9" key="1">
    <citation type="submission" date="2024-02" db="EMBL/GenBank/DDBJ databases">
        <title>Chromosome-scale genome assembly of the rough periwinkle Littorina saxatilis.</title>
        <authorList>
            <person name="De Jode A."/>
            <person name="Faria R."/>
            <person name="Formenti G."/>
            <person name="Sims Y."/>
            <person name="Smith T.P."/>
            <person name="Tracey A."/>
            <person name="Wood J.M.D."/>
            <person name="Zagrodzka Z.B."/>
            <person name="Johannesson K."/>
            <person name="Butlin R.K."/>
            <person name="Leder E.H."/>
        </authorList>
    </citation>
    <scope>NUCLEOTIDE SEQUENCE [LARGE SCALE GENOMIC DNA]</scope>
    <source>
        <strain evidence="8">Snail1</strain>
        <tissue evidence="8">Muscle</tissue>
    </source>
</reference>
<evidence type="ECO:0008006" key="10">
    <source>
        <dbReference type="Google" id="ProtNLM"/>
    </source>
</evidence>
<dbReference type="InterPro" id="IPR001563">
    <property type="entry name" value="Peptidase_S10"/>
</dbReference>
<keyword evidence="6" id="KW-0325">Glycoprotein</keyword>
<evidence type="ECO:0000256" key="5">
    <source>
        <dbReference type="ARBA" id="ARBA00022801"/>
    </source>
</evidence>
<evidence type="ECO:0000256" key="1">
    <source>
        <dbReference type="ARBA" id="ARBA00009431"/>
    </source>
</evidence>
<dbReference type="Pfam" id="PF00450">
    <property type="entry name" value="Peptidase_S10"/>
    <property type="match status" value="1"/>
</dbReference>
<evidence type="ECO:0000256" key="6">
    <source>
        <dbReference type="ARBA" id="ARBA00023180"/>
    </source>
</evidence>
<organism evidence="8 9">
    <name type="scientific">Littorina saxatilis</name>
    <dbReference type="NCBI Taxonomy" id="31220"/>
    <lineage>
        <taxon>Eukaryota</taxon>
        <taxon>Metazoa</taxon>
        <taxon>Spiralia</taxon>
        <taxon>Lophotrochozoa</taxon>
        <taxon>Mollusca</taxon>
        <taxon>Gastropoda</taxon>
        <taxon>Caenogastropoda</taxon>
        <taxon>Littorinimorpha</taxon>
        <taxon>Littorinoidea</taxon>
        <taxon>Littorinidae</taxon>
        <taxon>Littorina</taxon>
    </lineage>
</organism>
<evidence type="ECO:0000313" key="8">
    <source>
        <dbReference type="EMBL" id="KAK7102747.1"/>
    </source>
</evidence>
<dbReference type="EMBL" id="JBAMIC010000010">
    <property type="protein sequence ID" value="KAK7102747.1"/>
    <property type="molecule type" value="Genomic_DNA"/>
</dbReference>
<dbReference type="GO" id="GO:0004185">
    <property type="term" value="F:serine-type carboxypeptidase activity"/>
    <property type="evidence" value="ECO:0007669"/>
    <property type="project" value="InterPro"/>
</dbReference>
<name>A0AAN9BC55_9CAEN</name>
<dbReference type="InterPro" id="IPR033124">
    <property type="entry name" value="Ser_caboxypep_his_AS"/>
</dbReference>
<evidence type="ECO:0000256" key="2">
    <source>
        <dbReference type="ARBA" id="ARBA00022645"/>
    </source>
</evidence>
<feature type="chain" id="PRO_5042910814" description="Serine carboxypeptidase" evidence="7">
    <location>
        <begin position="26"/>
        <end position="466"/>
    </location>
</feature>
<dbReference type="PRINTS" id="PR00724">
    <property type="entry name" value="CRBOXYPTASEC"/>
</dbReference>
<keyword evidence="9" id="KW-1185">Reference proteome</keyword>
<dbReference type="GO" id="GO:0006508">
    <property type="term" value="P:proteolysis"/>
    <property type="evidence" value="ECO:0007669"/>
    <property type="project" value="UniProtKB-KW"/>
</dbReference>
<keyword evidence="2" id="KW-0121">Carboxypeptidase</keyword>
<dbReference type="Gene3D" id="3.40.50.1820">
    <property type="entry name" value="alpha/beta hydrolase"/>
    <property type="match status" value="1"/>
</dbReference>
<dbReference type="Proteomes" id="UP001374579">
    <property type="component" value="Unassembled WGS sequence"/>
</dbReference>
<comment type="similarity">
    <text evidence="1">Belongs to the peptidase S10 family.</text>
</comment>